<gene>
    <name evidence="2" type="ORF">ACFQ2V_14285</name>
</gene>
<dbReference type="Proteomes" id="UP001597046">
    <property type="component" value="Unassembled WGS sequence"/>
</dbReference>
<organism evidence="2 3">
    <name type="scientific">Terrabacter terrigena</name>
    <dbReference type="NCBI Taxonomy" id="574718"/>
    <lineage>
        <taxon>Bacteria</taxon>
        <taxon>Bacillati</taxon>
        <taxon>Actinomycetota</taxon>
        <taxon>Actinomycetes</taxon>
        <taxon>Micrococcales</taxon>
        <taxon>Intrasporangiaceae</taxon>
        <taxon>Terrabacter</taxon>
    </lineage>
</organism>
<feature type="region of interest" description="Disordered" evidence="1">
    <location>
        <begin position="22"/>
        <end position="44"/>
    </location>
</feature>
<protein>
    <recommendedName>
        <fullName evidence="4">AlpA family transcriptional regulator</fullName>
    </recommendedName>
</protein>
<evidence type="ECO:0000313" key="2">
    <source>
        <dbReference type="EMBL" id="MFD1055480.1"/>
    </source>
</evidence>
<comment type="caution">
    <text evidence="2">The sequence shown here is derived from an EMBL/GenBank/DDBJ whole genome shotgun (WGS) entry which is preliminary data.</text>
</comment>
<dbReference type="EMBL" id="JBHTKH010000009">
    <property type="protein sequence ID" value="MFD1055480.1"/>
    <property type="molecule type" value="Genomic_DNA"/>
</dbReference>
<name>A0ABW3N261_9MICO</name>
<proteinExistence type="predicted"/>
<feature type="compositionally biased region" description="Basic and acidic residues" evidence="1">
    <location>
        <begin position="23"/>
        <end position="32"/>
    </location>
</feature>
<evidence type="ECO:0000313" key="3">
    <source>
        <dbReference type="Proteomes" id="UP001597046"/>
    </source>
</evidence>
<accession>A0ABW3N261</accession>
<keyword evidence="3" id="KW-1185">Reference proteome</keyword>
<evidence type="ECO:0008006" key="4">
    <source>
        <dbReference type="Google" id="ProtNLM"/>
    </source>
</evidence>
<reference evidence="3" key="1">
    <citation type="journal article" date="2019" name="Int. J. Syst. Evol. Microbiol.">
        <title>The Global Catalogue of Microorganisms (GCM) 10K type strain sequencing project: providing services to taxonomists for standard genome sequencing and annotation.</title>
        <authorList>
            <consortium name="The Broad Institute Genomics Platform"/>
            <consortium name="The Broad Institute Genome Sequencing Center for Infectious Disease"/>
            <person name="Wu L."/>
            <person name="Ma J."/>
        </authorList>
    </citation>
    <scope>NUCLEOTIDE SEQUENCE [LARGE SCALE GENOMIC DNA]</scope>
    <source>
        <strain evidence="3">CCUG 57508</strain>
    </source>
</reference>
<evidence type="ECO:0000256" key="1">
    <source>
        <dbReference type="SAM" id="MobiDB-lite"/>
    </source>
</evidence>
<dbReference type="RefSeq" id="WP_386053517.1">
    <property type="nucleotide sequence ID" value="NZ_JBHTKH010000009.1"/>
</dbReference>
<sequence length="71" mass="7831">MTTQPVLMKLADAAAYTSQSPDTLKKASRITDPRAFPPPLRAKRQGTAPNAALMFLRADLDDWVERFPDAS</sequence>